<dbReference type="PROSITE" id="PS50088">
    <property type="entry name" value="ANK_REPEAT"/>
    <property type="match status" value="4"/>
</dbReference>
<reference evidence="5" key="1">
    <citation type="submission" date="2016-01" db="EMBL/GenBank/DDBJ databases">
        <authorList>
            <person name="Peeters C."/>
        </authorList>
    </citation>
    <scope>NUCLEOTIDE SEQUENCE [LARGE SCALE GENOMIC DNA]</scope>
    <source>
        <strain evidence="5">LMG 22934</strain>
    </source>
</reference>
<evidence type="ECO:0000256" key="1">
    <source>
        <dbReference type="ARBA" id="ARBA00022737"/>
    </source>
</evidence>
<protein>
    <submittedName>
        <fullName evidence="5">Ankyrin</fullName>
    </submittedName>
</protein>
<dbReference type="SMART" id="SM00248">
    <property type="entry name" value="ANK"/>
    <property type="match status" value="3"/>
</dbReference>
<dbReference type="Pfam" id="PF12796">
    <property type="entry name" value="Ank_2"/>
    <property type="match status" value="1"/>
</dbReference>
<dbReference type="EMBL" id="FCNW02000027">
    <property type="protein sequence ID" value="SAL52812.1"/>
    <property type="molecule type" value="Genomic_DNA"/>
</dbReference>
<dbReference type="InterPro" id="IPR002110">
    <property type="entry name" value="Ankyrin_rpt"/>
</dbReference>
<evidence type="ECO:0000256" key="4">
    <source>
        <dbReference type="SAM" id="SignalP"/>
    </source>
</evidence>
<dbReference type="AlphaFoldDB" id="A0A158I8A4"/>
<feature type="repeat" description="ANK" evidence="3">
    <location>
        <begin position="101"/>
        <end position="133"/>
    </location>
</feature>
<sequence>MKRSSADGRIMRRLTGAQRAAAASRALFTGAALAVACAAHAAQADAAGMPARTPLSSGITDAPQGKSPYDAQWFDAARMGRLDILQLLIDARQPLDGKNGGGYTALMLNAYHGHRDAVALLLKNGADACVADSRGNTALMGAIFQGELDAARALLAAPCDLNYANASGATAIVFAVLFGRIDFVPELLAHGADVNFTDPRGTTALNVAQSQGNARAVEALKRYGAKY</sequence>
<keyword evidence="6" id="KW-1185">Reference proteome</keyword>
<keyword evidence="1" id="KW-0677">Repeat</keyword>
<accession>A0A158I8A4</accession>
<comment type="caution">
    <text evidence="5">The sequence shown here is derived from an EMBL/GenBank/DDBJ whole genome shotgun (WGS) entry which is preliminary data.</text>
</comment>
<dbReference type="Proteomes" id="UP000054977">
    <property type="component" value="Unassembled WGS sequence"/>
</dbReference>
<dbReference type="Pfam" id="PF00023">
    <property type="entry name" value="Ank"/>
    <property type="match status" value="1"/>
</dbReference>
<feature type="repeat" description="ANK" evidence="3">
    <location>
        <begin position="167"/>
        <end position="199"/>
    </location>
</feature>
<dbReference type="PANTHER" id="PTHR24166">
    <property type="entry name" value="ROLLING PEBBLES, ISOFORM B"/>
    <property type="match status" value="1"/>
</dbReference>
<evidence type="ECO:0000313" key="6">
    <source>
        <dbReference type="Proteomes" id="UP000054977"/>
    </source>
</evidence>
<feature type="repeat" description="ANK" evidence="3">
    <location>
        <begin position="200"/>
        <end position="227"/>
    </location>
</feature>
<keyword evidence="2 3" id="KW-0040">ANK repeat</keyword>
<dbReference type="InterPro" id="IPR050889">
    <property type="entry name" value="Dendritic_Spine_Reg/Scaffold"/>
</dbReference>
<feature type="chain" id="PRO_5011118565" evidence="4">
    <location>
        <begin position="42"/>
        <end position="227"/>
    </location>
</feature>
<evidence type="ECO:0000256" key="2">
    <source>
        <dbReference type="ARBA" id="ARBA00023043"/>
    </source>
</evidence>
<organism evidence="5 6">
    <name type="scientific">Caballeronia humi</name>
    <dbReference type="NCBI Taxonomy" id="326474"/>
    <lineage>
        <taxon>Bacteria</taxon>
        <taxon>Pseudomonadati</taxon>
        <taxon>Pseudomonadota</taxon>
        <taxon>Betaproteobacteria</taxon>
        <taxon>Burkholderiales</taxon>
        <taxon>Burkholderiaceae</taxon>
        <taxon>Caballeronia</taxon>
    </lineage>
</organism>
<feature type="signal peptide" evidence="4">
    <location>
        <begin position="1"/>
        <end position="41"/>
    </location>
</feature>
<dbReference type="PANTHER" id="PTHR24166:SF48">
    <property type="entry name" value="PROTEIN VAPYRIN"/>
    <property type="match status" value="1"/>
</dbReference>
<dbReference type="PROSITE" id="PS50297">
    <property type="entry name" value="ANK_REP_REGION"/>
    <property type="match status" value="3"/>
</dbReference>
<dbReference type="STRING" id="326474.AWB65_04387"/>
<dbReference type="SUPFAM" id="SSF48403">
    <property type="entry name" value="Ankyrin repeat"/>
    <property type="match status" value="1"/>
</dbReference>
<evidence type="ECO:0000313" key="5">
    <source>
        <dbReference type="EMBL" id="SAL52812.1"/>
    </source>
</evidence>
<gene>
    <name evidence="5" type="ORF">AWB65_04387</name>
</gene>
<dbReference type="InterPro" id="IPR036770">
    <property type="entry name" value="Ankyrin_rpt-contain_sf"/>
</dbReference>
<dbReference type="RefSeq" id="WP_235007716.1">
    <property type="nucleotide sequence ID" value="NZ_FCNW02000027.1"/>
</dbReference>
<evidence type="ECO:0000256" key="3">
    <source>
        <dbReference type="PROSITE-ProRule" id="PRU00023"/>
    </source>
</evidence>
<feature type="repeat" description="ANK" evidence="3">
    <location>
        <begin position="134"/>
        <end position="166"/>
    </location>
</feature>
<name>A0A158I8A4_9BURK</name>
<keyword evidence="4" id="KW-0732">Signal</keyword>
<dbReference type="Gene3D" id="1.25.40.20">
    <property type="entry name" value="Ankyrin repeat-containing domain"/>
    <property type="match status" value="1"/>
</dbReference>
<proteinExistence type="predicted"/>